<feature type="transmembrane region" description="Helical" evidence="8">
    <location>
        <begin position="141"/>
        <end position="174"/>
    </location>
</feature>
<evidence type="ECO:0000259" key="9">
    <source>
        <dbReference type="PROSITE" id="PS50253"/>
    </source>
</evidence>
<gene>
    <name evidence="10" type="ORF">DL240_12140</name>
</gene>
<dbReference type="GO" id="GO:0005886">
    <property type="term" value="C:plasma membrane"/>
    <property type="evidence" value="ECO:0007669"/>
    <property type="project" value="UniProtKB-SubCell"/>
</dbReference>
<dbReference type="Gene3D" id="1.20.120.80">
    <property type="entry name" value="Cytochrome c oxidase, subunit III, four-helix bundle"/>
    <property type="match status" value="1"/>
</dbReference>
<organism evidence="10 11">
    <name type="scientific">Lujinxingia litoralis</name>
    <dbReference type="NCBI Taxonomy" id="2211119"/>
    <lineage>
        <taxon>Bacteria</taxon>
        <taxon>Deltaproteobacteria</taxon>
        <taxon>Bradymonadales</taxon>
        <taxon>Lujinxingiaceae</taxon>
        <taxon>Lujinxingia</taxon>
    </lineage>
</organism>
<evidence type="ECO:0000313" key="10">
    <source>
        <dbReference type="EMBL" id="RAL21600.1"/>
    </source>
</evidence>
<name>A0A328C9G0_9DELT</name>
<dbReference type="PROSITE" id="PS50253">
    <property type="entry name" value="COX3"/>
    <property type="match status" value="1"/>
</dbReference>
<evidence type="ECO:0000256" key="6">
    <source>
        <dbReference type="ARBA" id="ARBA00023136"/>
    </source>
</evidence>
<feature type="transmembrane region" description="Helical" evidence="8">
    <location>
        <begin position="103"/>
        <end position="121"/>
    </location>
</feature>
<dbReference type="RefSeq" id="WP_111730165.1">
    <property type="nucleotide sequence ID" value="NZ_QHKO01000005.1"/>
</dbReference>
<dbReference type="GO" id="GO:0004129">
    <property type="term" value="F:cytochrome-c oxidase activity"/>
    <property type="evidence" value="ECO:0007669"/>
    <property type="project" value="InterPro"/>
</dbReference>
<comment type="subcellular location">
    <subcellularLocation>
        <location evidence="1 7">Cell membrane</location>
        <topology evidence="1 7">Multi-pass membrane protein</topology>
    </subcellularLocation>
</comment>
<dbReference type="EMBL" id="QHKO01000005">
    <property type="protein sequence ID" value="RAL21600.1"/>
    <property type="molecule type" value="Genomic_DNA"/>
</dbReference>
<evidence type="ECO:0000256" key="3">
    <source>
        <dbReference type="ARBA" id="ARBA00022475"/>
    </source>
</evidence>
<proteinExistence type="inferred from homology"/>
<comment type="caution">
    <text evidence="10">The sequence shown here is derived from an EMBL/GenBank/DDBJ whole genome shotgun (WGS) entry which is preliminary data.</text>
</comment>
<evidence type="ECO:0000256" key="8">
    <source>
        <dbReference type="SAM" id="Phobius"/>
    </source>
</evidence>
<comment type="similarity">
    <text evidence="2 7">Belongs to the cytochrome c oxidase subunit 3 family.</text>
</comment>
<keyword evidence="6 8" id="KW-0472">Membrane</keyword>
<dbReference type="SUPFAM" id="SSF81452">
    <property type="entry name" value="Cytochrome c oxidase subunit III-like"/>
    <property type="match status" value="1"/>
</dbReference>
<dbReference type="PANTHER" id="PTHR11403">
    <property type="entry name" value="CYTOCHROME C OXIDASE SUBUNIT III"/>
    <property type="match status" value="1"/>
</dbReference>
<keyword evidence="11" id="KW-1185">Reference proteome</keyword>
<dbReference type="GO" id="GO:0019646">
    <property type="term" value="P:aerobic electron transport chain"/>
    <property type="evidence" value="ECO:0007669"/>
    <property type="project" value="InterPro"/>
</dbReference>
<protein>
    <submittedName>
        <fullName evidence="10">Cytochrome oxidase subunit III</fullName>
    </submittedName>
</protein>
<keyword evidence="5 8" id="KW-1133">Transmembrane helix</keyword>
<feature type="domain" description="Heme-copper oxidase subunit III family profile" evidence="9">
    <location>
        <begin position="1"/>
        <end position="213"/>
    </location>
</feature>
<dbReference type="PANTHER" id="PTHR11403:SF2">
    <property type="entry name" value="CYTOCHROME BO(3) UBIQUINOL OXIDASE SUBUNIT 3"/>
    <property type="match status" value="1"/>
</dbReference>
<dbReference type="OrthoDB" id="9810850at2"/>
<accession>A0A328C9G0</accession>
<evidence type="ECO:0000313" key="11">
    <source>
        <dbReference type="Proteomes" id="UP000249169"/>
    </source>
</evidence>
<sequence length="213" mass="23698">MATQDASLAADPMIGEESLGVTNGKIGMWTFLVMDAMTFAGLLAGYARLRWTPGSEWPLPIEAFGFTGIQLTALNTFILICSSVSMVHVLAEQMRGNMDRAKKWMLATIIGGLLFLGIQGFEWTHLILDMWPYLFDEGYEAAYSVNFAATFFILTGFHGLHVSVGVIYNVIIYLGLKSGKISKDDTSVVEIAGLYWHFVDLVWILVFTFVYLI</sequence>
<evidence type="ECO:0000256" key="7">
    <source>
        <dbReference type="RuleBase" id="RU003376"/>
    </source>
</evidence>
<dbReference type="Pfam" id="PF00510">
    <property type="entry name" value="COX3"/>
    <property type="match status" value="1"/>
</dbReference>
<feature type="transmembrane region" description="Helical" evidence="8">
    <location>
        <begin position="69"/>
        <end position="91"/>
    </location>
</feature>
<evidence type="ECO:0000256" key="4">
    <source>
        <dbReference type="ARBA" id="ARBA00022692"/>
    </source>
</evidence>
<reference evidence="10 11" key="1">
    <citation type="submission" date="2018-05" db="EMBL/GenBank/DDBJ databases">
        <title>Lujinxingia marina gen. nov. sp. nov., a new facultative anaerobic member of the class Deltaproteobacteria, and proposal of Lujinxingaceae fam. nov.</title>
        <authorList>
            <person name="Li C.-M."/>
        </authorList>
    </citation>
    <scope>NUCLEOTIDE SEQUENCE [LARGE SCALE GENOMIC DNA]</scope>
    <source>
        <strain evidence="10 11">B210</strain>
    </source>
</reference>
<dbReference type="Proteomes" id="UP000249169">
    <property type="component" value="Unassembled WGS sequence"/>
</dbReference>
<feature type="transmembrane region" description="Helical" evidence="8">
    <location>
        <begin position="26"/>
        <end position="49"/>
    </location>
</feature>
<keyword evidence="3" id="KW-1003">Cell membrane</keyword>
<dbReference type="AlphaFoldDB" id="A0A328C9G0"/>
<evidence type="ECO:0000256" key="2">
    <source>
        <dbReference type="ARBA" id="ARBA00010581"/>
    </source>
</evidence>
<evidence type="ECO:0000256" key="5">
    <source>
        <dbReference type="ARBA" id="ARBA00022989"/>
    </source>
</evidence>
<feature type="transmembrane region" description="Helical" evidence="8">
    <location>
        <begin position="194"/>
        <end position="212"/>
    </location>
</feature>
<dbReference type="InterPro" id="IPR035973">
    <property type="entry name" value="Cyt_c_oxidase_su3-like_sf"/>
</dbReference>
<evidence type="ECO:0000256" key="1">
    <source>
        <dbReference type="ARBA" id="ARBA00004651"/>
    </source>
</evidence>
<dbReference type="InterPro" id="IPR013833">
    <property type="entry name" value="Cyt_c_oxidase_su3_a-hlx"/>
</dbReference>
<keyword evidence="4 7" id="KW-0812">Transmembrane</keyword>
<dbReference type="InterPro" id="IPR000298">
    <property type="entry name" value="Cyt_c_oxidase-like_su3"/>
</dbReference>
<dbReference type="InterPro" id="IPR024791">
    <property type="entry name" value="Cyt_c/ubiquinol_Oxase_su3"/>
</dbReference>